<evidence type="ECO:0000313" key="2">
    <source>
        <dbReference type="Proteomes" id="UP000596427"/>
    </source>
</evidence>
<dbReference type="Proteomes" id="UP000596427">
    <property type="component" value="Plasmid unnamed3"/>
</dbReference>
<reference evidence="1 2" key="1">
    <citation type="submission" date="2020-10" db="EMBL/GenBank/DDBJ databases">
        <title>Degradation of 1,4-Dioxane by Xanthobacter sp. YN2, via a Novel Group-2 Soluble Di-Iron Monooxygenase.</title>
        <authorList>
            <person name="Ma F."/>
            <person name="Wang Y."/>
            <person name="Yang J."/>
            <person name="Guo H."/>
            <person name="Su D."/>
            <person name="Yu L."/>
        </authorList>
    </citation>
    <scope>NUCLEOTIDE SEQUENCE [LARGE SCALE GENOMIC DNA]</scope>
    <source>
        <strain evidence="1 2">YN2</strain>
        <plasmid evidence="1 2">unnamed3</plasmid>
    </source>
</reference>
<accession>A0A974PVE5</accession>
<proteinExistence type="predicted"/>
<dbReference type="RefSeq" id="WP_203197096.1">
    <property type="nucleotide sequence ID" value="NZ_CP063365.1"/>
</dbReference>
<dbReference type="AlphaFoldDB" id="A0A974PVE5"/>
<keyword evidence="2" id="KW-1185">Reference proteome</keyword>
<protein>
    <submittedName>
        <fullName evidence="1">Uncharacterized protein</fullName>
    </submittedName>
</protein>
<organism evidence="1 2">
    <name type="scientific">Xanthobacter dioxanivorans</name>
    <dbReference type="NCBI Taxonomy" id="2528964"/>
    <lineage>
        <taxon>Bacteria</taxon>
        <taxon>Pseudomonadati</taxon>
        <taxon>Pseudomonadota</taxon>
        <taxon>Alphaproteobacteria</taxon>
        <taxon>Hyphomicrobiales</taxon>
        <taxon>Xanthobacteraceae</taxon>
        <taxon>Xanthobacter</taxon>
    </lineage>
</organism>
<keyword evidence="1" id="KW-0614">Plasmid</keyword>
<dbReference type="KEGG" id="xdi:EZH22_31100"/>
<name>A0A974PVE5_9HYPH</name>
<geneLocation type="plasmid" evidence="1 2">
    <name>unnamed3</name>
</geneLocation>
<gene>
    <name evidence="1" type="ORF">EZH22_31100</name>
</gene>
<evidence type="ECO:0000313" key="1">
    <source>
        <dbReference type="EMBL" id="QRG10221.1"/>
    </source>
</evidence>
<sequence length="168" mass="17203">MAKFTVRFGALTDMIAKIEVDAPSAEDAVLVAQGLLEPAMFELPDGGAAALVGTELPISVDDEQDDEILAFDNPEPSDAVRAVVEVVPGWPQMLADLAEREGWALQAGAAGIAVVALEGAGGFTGPSADEQAAAHVARFAELGSALHEKALEAGRLELALYAAASPAP</sequence>
<dbReference type="EMBL" id="CP063365">
    <property type="protein sequence ID" value="QRG10221.1"/>
    <property type="molecule type" value="Genomic_DNA"/>
</dbReference>